<feature type="transmembrane region" description="Helical" evidence="7">
    <location>
        <begin position="396"/>
        <end position="417"/>
    </location>
</feature>
<evidence type="ECO:0000256" key="5">
    <source>
        <dbReference type="ARBA" id="ARBA00023136"/>
    </source>
</evidence>
<evidence type="ECO:0000313" key="9">
    <source>
        <dbReference type="EMBL" id="CAJ0593049.1"/>
    </source>
</evidence>
<dbReference type="GO" id="GO:0005886">
    <property type="term" value="C:plasma membrane"/>
    <property type="evidence" value="ECO:0007669"/>
    <property type="project" value="TreeGrafter"/>
</dbReference>
<dbReference type="PROSITE" id="PS50156">
    <property type="entry name" value="SSD"/>
    <property type="match status" value="1"/>
</dbReference>
<dbReference type="GO" id="GO:0018996">
    <property type="term" value="P:molting cycle, collagen and cuticulin-based cuticle"/>
    <property type="evidence" value="ECO:0007669"/>
    <property type="project" value="TreeGrafter"/>
</dbReference>
<reference evidence="9" key="1">
    <citation type="submission" date="2023-07" db="EMBL/GenBank/DDBJ databases">
        <authorList>
            <consortium name="CYATHOMIX"/>
        </authorList>
    </citation>
    <scope>NUCLEOTIDE SEQUENCE</scope>
    <source>
        <strain evidence="9">N/A</strain>
    </source>
</reference>
<name>A0AA36GFW1_CYLNA</name>
<evidence type="ECO:0000259" key="8">
    <source>
        <dbReference type="PROSITE" id="PS50156"/>
    </source>
</evidence>
<gene>
    <name evidence="9" type="ORF">CYNAS_LOCUS5032</name>
</gene>
<feature type="transmembrane region" description="Helical" evidence="7">
    <location>
        <begin position="275"/>
        <end position="296"/>
    </location>
</feature>
<keyword evidence="3 7" id="KW-0812">Transmembrane</keyword>
<evidence type="ECO:0000256" key="2">
    <source>
        <dbReference type="ARBA" id="ARBA00005585"/>
    </source>
</evidence>
<dbReference type="Pfam" id="PF02460">
    <property type="entry name" value="Patched"/>
    <property type="match status" value="1"/>
</dbReference>
<dbReference type="PANTHER" id="PTHR10796:SF124">
    <property type="entry name" value="SSD DOMAIN-CONTAINING PROTEIN"/>
    <property type="match status" value="1"/>
</dbReference>
<keyword evidence="10" id="KW-1185">Reference proteome</keyword>
<proteinExistence type="inferred from homology"/>
<keyword evidence="6" id="KW-0325">Glycoprotein</keyword>
<dbReference type="GO" id="GO:0006897">
    <property type="term" value="P:endocytosis"/>
    <property type="evidence" value="ECO:0007669"/>
    <property type="project" value="TreeGrafter"/>
</dbReference>
<feature type="transmembrane region" description="Helical" evidence="7">
    <location>
        <begin position="567"/>
        <end position="587"/>
    </location>
</feature>
<dbReference type="Gene3D" id="1.20.1640.10">
    <property type="entry name" value="Multidrug efflux transporter AcrB transmembrane domain"/>
    <property type="match status" value="2"/>
</dbReference>
<feature type="domain" description="SSD" evidence="8">
    <location>
        <begin position="315"/>
        <end position="450"/>
    </location>
</feature>
<evidence type="ECO:0000256" key="6">
    <source>
        <dbReference type="ARBA" id="ARBA00023180"/>
    </source>
</evidence>
<dbReference type="InterPro" id="IPR003392">
    <property type="entry name" value="PTHD_SSD"/>
</dbReference>
<dbReference type="AlphaFoldDB" id="A0AA36GFW1"/>
<organism evidence="9 10">
    <name type="scientific">Cylicocyclus nassatus</name>
    <name type="common">Nematode worm</name>
    <dbReference type="NCBI Taxonomy" id="53992"/>
    <lineage>
        <taxon>Eukaryota</taxon>
        <taxon>Metazoa</taxon>
        <taxon>Ecdysozoa</taxon>
        <taxon>Nematoda</taxon>
        <taxon>Chromadorea</taxon>
        <taxon>Rhabditida</taxon>
        <taxon>Rhabditina</taxon>
        <taxon>Rhabditomorpha</taxon>
        <taxon>Strongyloidea</taxon>
        <taxon>Strongylidae</taxon>
        <taxon>Cylicocyclus</taxon>
    </lineage>
</organism>
<comment type="caution">
    <text evidence="9">The sequence shown here is derived from an EMBL/GenBank/DDBJ whole genome shotgun (WGS) entry which is preliminary data.</text>
</comment>
<dbReference type="PANTHER" id="PTHR10796">
    <property type="entry name" value="PATCHED-RELATED"/>
    <property type="match status" value="1"/>
</dbReference>
<keyword evidence="4 7" id="KW-1133">Transmembrane helix</keyword>
<dbReference type="InterPro" id="IPR000731">
    <property type="entry name" value="SSD"/>
</dbReference>
<dbReference type="SUPFAM" id="SSF82866">
    <property type="entry name" value="Multidrug efflux transporter AcrB transmembrane domain"/>
    <property type="match status" value="2"/>
</dbReference>
<evidence type="ECO:0000256" key="7">
    <source>
        <dbReference type="SAM" id="Phobius"/>
    </source>
</evidence>
<comment type="similarity">
    <text evidence="2">Belongs to the patched family.</text>
</comment>
<dbReference type="GO" id="GO:0030659">
    <property type="term" value="C:cytoplasmic vesicle membrane"/>
    <property type="evidence" value="ECO:0007669"/>
    <property type="project" value="TreeGrafter"/>
</dbReference>
<evidence type="ECO:0000313" key="10">
    <source>
        <dbReference type="Proteomes" id="UP001176961"/>
    </source>
</evidence>
<dbReference type="EMBL" id="CATQJL010000112">
    <property type="protein sequence ID" value="CAJ0593049.1"/>
    <property type="molecule type" value="Genomic_DNA"/>
</dbReference>
<sequence length="724" mass="81595">MPLGKIKWAPLEKPWTELVANYCAFVARHPWPFIIGPCILTAILSVGIFLNFNIVRGVYYLYSPLDARWKAEEAVFGENWASDDEHFYPGKDLLRRRGLYLIVQANDGGNVLRKQYAAQFLETLKWVTTARFMSSEGKHFSYSDICLHFQNECFSNTHAKLIADVYSKGDQDHFNMTYPLYHTRFATEPIDVSRTLGGVTVRGDRVVSAKAWLVLFQLKHHQPSTEKLSADFENAIVRAIEGGAAPGRLLNIYYFHSDTFEQELANENKRITPKFSITFSVLILFSILCTFNLKWISLPSGVFAFSNEDTKIPVVDWVLSKPFMGIVGVVSALMAIISSTGLLLLLGVTFVDMCTVMPFLSLTIGIDDSFLMLAAWHETSRHLSVVNRVRTSMKHAAVSISITTLTDALAFLIGAIAPLPAVKYFCFYSCAAVVFIFIYCLTMFVAFLALQGRLEANGLNSTLMTPVKDLSRPDIFKFDDPNMSREERLFNQRDKVLDPLPEKLTMMDLAFHMGSVIDDVPDVACINNNDIKQRSNYNQEDTKEIDGRMWYQRFFEDYYAPFITQKLMVAFSVVLFCSYVAAAVVGCQKVVVGFDLMNIVLAESRPRRFLELRKKFFPEDFSRELCDSHPQYGLSTYTPLWNLADQYEIMWPQTLQDLYISVAVMLCVAVLFIPQPLCAPLIGLSIASVALGVLGIMPFIGVNLDATSMITIAMSVGFSVGGYF</sequence>
<feature type="transmembrane region" description="Helical" evidence="7">
    <location>
        <begin position="658"/>
        <end position="675"/>
    </location>
</feature>
<feature type="transmembrane region" description="Helical" evidence="7">
    <location>
        <begin position="31"/>
        <end position="52"/>
    </location>
</feature>
<accession>A0AA36GFW1</accession>
<evidence type="ECO:0000256" key="4">
    <source>
        <dbReference type="ARBA" id="ARBA00022989"/>
    </source>
</evidence>
<evidence type="ECO:0000256" key="3">
    <source>
        <dbReference type="ARBA" id="ARBA00022692"/>
    </source>
</evidence>
<dbReference type="InterPro" id="IPR051697">
    <property type="entry name" value="Patched_domain-protein"/>
</dbReference>
<feature type="transmembrane region" description="Helical" evidence="7">
    <location>
        <begin position="424"/>
        <end position="450"/>
    </location>
</feature>
<keyword evidence="5 7" id="KW-0472">Membrane</keyword>
<protein>
    <recommendedName>
        <fullName evidence="8">SSD domain-containing protein</fullName>
    </recommendedName>
</protein>
<comment type="subcellular location">
    <subcellularLocation>
        <location evidence="1">Membrane</location>
        <topology evidence="1">Multi-pass membrane protein</topology>
    </subcellularLocation>
</comment>
<evidence type="ECO:0000256" key="1">
    <source>
        <dbReference type="ARBA" id="ARBA00004141"/>
    </source>
</evidence>
<feature type="transmembrane region" description="Helical" evidence="7">
    <location>
        <begin position="323"/>
        <end position="346"/>
    </location>
</feature>
<dbReference type="Proteomes" id="UP001176961">
    <property type="component" value="Unassembled WGS sequence"/>
</dbReference>
<feature type="transmembrane region" description="Helical" evidence="7">
    <location>
        <begin position="681"/>
        <end position="704"/>
    </location>
</feature>